<dbReference type="RefSeq" id="YP_009815352.1">
    <property type="nucleotide sequence ID" value="NC_048093.1"/>
</dbReference>
<organism evidence="1 2">
    <name type="scientific">Arthrobacter phage DrManhattan</name>
    <dbReference type="NCBI Taxonomy" id="2419955"/>
    <lineage>
        <taxon>Viruses</taxon>
        <taxon>Duplodnaviria</taxon>
        <taxon>Heunggongvirae</taxon>
        <taxon>Uroviricota</taxon>
        <taxon>Caudoviricetes</taxon>
        <taxon>Casidaviridae</taxon>
        <taxon>Manhattanvirus</taxon>
        <taxon>Manhattanvirus drmanhattan</taxon>
    </lineage>
</organism>
<keyword evidence="2" id="KW-1185">Reference proteome</keyword>
<protein>
    <submittedName>
        <fullName evidence="1">Uncharacterized protein</fullName>
    </submittedName>
</protein>
<dbReference type="Proteomes" id="UP000266996">
    <property type="component" value="Segment"/>
</dbReference>
<evidence type="ECO:0000313" key="2">
    <source>
        <dbReference type="Proteomes" id="UP000266996"/>
    </source>
</evidence>
<dbReference type="KEGG" id="vg:55006576"/>
<proteinExistence type="predicted"/>
<dbReference type="EMBL" id="MH834610">
    <property type="protein sequence ID" value="AYN57729.1"/>
    <property type="molecule type" value="Genomic_DNA"/>
</dbReference>
<accession>A0A3G2KFG7</accession>
<gene>
    <name evidence="1" type="primary">9</name>
    <name evidence="1" type="ORF">PBI_DRMANHATTAN_9</name>
</gene>
<evidence type="ECO:0000313" key="1">
    <source>
        <dbReference type="EMBL" id="AYN57729.1"/>
    </source>
</evidence>
<reference evidence="2" key="1">
    <citation type="submission" date="2018-09" db="EMBL/GenBank/DDBJ databases">
        <authorList>
            <person name="Rimple P.A."/>
            <person name="Stoner T.H."/>
            <person name="Garlena R.A."/>
            <person name="Russell D.A."/>
            <person name="Pope W.H."/>
            <person name="Jacobs-Sera D."/>
            <person name="Hatfull G.F."/>
        </authorList>
    </citation>
    <scope>NUCLEOTIDE SEQUENCE [LARGE SCALE GENOMIC DNA]</scope>
</reference>
<name>A0A3G2KFG7_9CAUD</name>
<sequence>MSGQVEEDGTLYVPVEGFEYGDPFPLLAEEDLPVDPLP</sequence>
<dbReference type="GeneID" id="55006576"/>